<sequence length="205" mass="23287">YFGSLIPMILYSFETASSTWGKLKQDIFFLILLKSSSIITGMRTVTVISNRSLIFLIFIFFMSSCARHLQETHLKNSIAEQKFLIASNASPFKDALRHLIVNQVQAEFDVTIVNIPSLNQISAEDYTIVLIMDACKGWSRFNRTTKSFIDALHDKKKVILFMTAADPDWQFSYGEVDAITSASEKLRIPELSAEIIHEIQKRVSP</sequence>
<dbReference type="Proteomes" id="UP001594351">
    <property type="component" value="Unassembled WGS sequence"/>
</dbReference>
<feature type="non-terminal residue" evidence="1">
    <location>
        <position position="1"/>
    </location>
</feature>
<reference evidence="1 2" key="1">
    <citation type="submission" date="2024-09" db="EMBL/GenBank/DDBJ databases">
        <title>Laminarin stimulates single cell rates of sulfate reduction while oxygen inhibits transcriptomic activity in coastal marine sediment.</title>
        <authorList>
            <person name="Lindsay M."/>
            <person name="Orcutt B."/>
            <person name="Emerson D."/>
            <person name="Stepanauskas R."/>
            <person name="D'Angelo T."/>
        </authorList>
    </citation>
    <scope>NUCLEOTIDE SEQUENCE [LARGE SCALE GENOMIC DNA]</scope>
    <source>
        <strain evidence="1">SAG AM-311-K15</strain>
    </source>
</reference>
<protein>
    <recommendedName>
        <fullName evidence="3">Response regulatory domain-containing protein</fullName>
    </recommendedName>
</protein>
<evidence type="ECO:0000313" key="2">
    <source>
        <dbReference type="Proteomes" id="UP001594351"/>
    </source>
</evidence>
<evidence type="ECO:0008006" key="3">
    <source>
        <dbReference type="Google" id="ProtNLM"/>
    </source>
</evidence>
<comment type="caution">
    <text evidence="1">The sequence shown here is derived from an EMBL/GenBank/DDBJ whole genome shotgun (WGS) entry which is preliminary data.</text>
</comment>
<proteinExistence type="predicted"/>
<dbReference type="EMBL" id="JBHPBY010000399">
    <property type="protein sequence ID" value="MFC1852975.1"/>
    <property type="molecule type" value="Genomic_DNA"/>
</dbReference>
<gene>
    <name evidence="1" type="ORF">ACFL27_22480</name>
</gene>
<organism evidence="1 2">
    <name type="scientific">candidate division CSSED10-310 bacterium</name>
    <dbReference type="NCBI Taxonomy" id="2855610"/>
    <lineage>
        <taxon>Bacteria</taxon>
        <taxon>Bacteria division CSSED10-310</taxon>
    </lineage>
</organism>
<evidence type="ECO:0000313" key="1">
    <source>
        <dbReference type="EMBL" id="MFC1852975.1"/>
    </source>
</evidence>
<accession>A0ABV6Z3G4</accession>
<keyword evidence="2" id="KW-1185">Reference proteome</keyword>
<name>A0ABV6Z3G4_UNCC1</name>